<evidence type="ECO:0000313" key="2">
    <source>
        <dbReference type="Proteomes" id="UP000293671"/>
    </source>
</evidence>
<proteinExistence type="predicted"/>
<evidence type="ECO:0000313" key="1">
    <source>
        <dbReference type="EMBL" id="RZT97941.1"/>
    </source>
</evidence>
<name>A0A4Q7VNJ5_9BURK</name>
<sequence>MKEARLQEPGRVAATPIHVPAPAWPIARSLTGAVTSGSNAVTPGRRVGFGML</sequence>
<comment type="caution">
    <text evidence="1">The sequence shown here is derived from an EMBL/GenBank/DDBJ whole genome shotgun (WGS) entry which is preliminary data.</text>
</comment>
<dbReference type="Proteomes" id="UP000293671">
    <property type="component" value="Unassembled WGS sequence"/>
</dbReference>
<protein>
    <submittedName>
        <fullName evidence="1">Uncharacterized protein</fullName>
    </submittedName>
</protein>
<reference evidence="1 2" key="1">
    <citation type="submission" date="2019-02" db="EMBL/GenBank/DDBJ databases">
        <title>Genomic Encyclopedia of Type Strains, Phase IV (KMG-IV): sequencing the most valuable type-strain genomes for metagenomic binning, comparative biology and taxonomic classification.</title>
        <authorList>
            <person name="Goeker M."/>
        </authorList>
    </citation>
    <scope>NUCLEOTIDE SEQUENCE [LARGE SCALE GENOMIC DNA]</scope>
    <source>
        <strain evidence="1 2">DSM 19570</strain>
    </source>
</reference>
<dbReference type="EMBL" id="SHKP01000006">
    <property type="protein sequence ID" value="RZT97941.1"/>
    <property type="molecule type" value="Genomic_DNA"/>
</dbReference>
<keyword evidence="2" id="KW-1185">Reference proteome</keyword>
<accession>A0A4Q7VNJ5</accession>
<organism evidence="1 2">
    <name type="scientific">Rivibacter subsaxonicus</name>
    <dbReference type="NCBI Taxonomy" id="457575"/>
    <lineage>
        <taxon>Bacteria</taxon>
        <taxon>Pseudomonadati</taxon>
        <taxon>Pseudomonadota</taxon>
        <taxon>Betaproteobacteria</taxon>
        <taxon>Burkholderiales</taxon>
        <taxon>Rivibacter</taxon>
    </lineage>
</organism>
<dbReference type="AlphaFoldDB" id="A0A4Q7VNJ5"/>
<gene>
    <name evidence="1" type="ORF">EV670_2341</name>
</gene>